<evidence type="ECO:0000313" key="4">
    <source>
        <dbReference type="Proteomes" id="UP001596056"/>
    </source>
</evidence>
<keyword evidence="3" id="KW-0808">Transferase</keyword>
<dbReference type="EC" id="2.3.-.-" evidence="3"/>
<accession>A0ABW0S856</accession>
<feature type="transmembrane region" description="Helical" evidence="1">
    <location>
        <begin position="190"/>
        <end position="215"/>
    </location>
</feature>
<dbReference type="Pfam" id="PF01757">
    <property type="entry name" value="Acyl_transf_3"/>
    <property type="match status" value="1"/>
</dbReference>
<evidence type="ECO:0000259" key="2">
    <source>
        <dbReference type="Pfam" id="PF01757"/>
    </source>
</evidence>
<sequence>MLTYRPEIDGLRAVAVVPVILHHAGVAAVPGGHAGVDVFFVISGFLIASIIAGEIGQGTWNLRRFYERRARRILPALFAVILSCLPFAWLWMLPDDLENFGQSVVATVLFSNNVLLTLTSGYWSLAAEFKALLHTWSLGVEEQFYILFPPLLALLWPRGPGRIRAVLGLLALASLALAVAAQGATLSDRMAAGVFYLLPTRAWELLLGALVALGVPRREVPGRTRDLLAALGLGLVAAAILGFDPTFPTPSGWTLVPTAGAALILAFARAEAGAGWLLSRAPLVGLGLVSYSAYLWHQPVLALLRVHAAREPAPVALAGAVLLTLALAVLSWRWVERPFRDPARVSTGWFVGCAAAAAVLLVGAGMAANATRGFPGRLYSDGRAVSADLHISYNERVFDLKADAFAQPERVNILVLGDSFARDFVNATRETLPLDAVEIVYRDDRYDCLDRSSDPVFRRLYEAAEVIVLGSGKATGDCVAKDLARTDRDGKALFYVGTKNFGYNLNWIARLGPEARGNRLNDVPADALAREAWMAQAIPPGHYISLLAAIAPEGLIPITDEEGRLLTPDRLHLTRFGAIHLGAKALPGTAFAKHFE</sequence>
<organism evidence="3 4">
    <name type="scientific">Rubellimicrobium aerolatum</name>
    <dbReference type="NCBI Taxonomy" id="490979"/>
    <lineage>
        <taxon>Bacteria</taxon>
        <taxon>Pseudomonadati</taxon>
        <taxon>Pseudomonadota</taxon>
        <taxon>Alphaproteobacteria</taxon>
        <taxon>Rhodobacterales</taxon>
        <taxon>Roseobacteraceae</taxon>
        <taxon>Rubellimicrobium</taxon>
    </lineage>
</organism>
<dbReference type="PANTHER" id="PTHR23028">
    <property type="entry name" value="ACETYLTRANSFERASE"/>
    <property type="match status" value="1"/>
</dbReference>
<dbReference type="PANTHER" id="PTHR23028:SF53">
    <property type="entry name" value="ACYL_TRANSF_3 DOMAIN-CONTAINING PROTEIN"/>
    <property type="match status" value="1"/>
</dbReference>
<feature type="transmembrane region" description="Helical" evidence="1">
    <location>
        <begin position="227"/>
        <end position="247"/>
    </location>
</feature>
<gene>
    <name evidence="3" type="ORF">ACFPOC_01470</name>
</gene>
<proteinExistence type="predicted"/>
<feature type="transmembrane region" description="Helical" evidence="1">
    <location>
        <begin position="72"/>
        <end position="92"/>
    </location>
</feature>
<keyword evidence="1" id="KW-0812">Transmembrane</keyword>
<feature type="transmembrane region" description="Helical" evidence="1">
    <location>
        <begin position="104"/>
        <end position="125"/>
    </location>
</feature>
<evidence type="ECO:0000313" key="3">
    <source>
        <dbReference type="EMBL" id="MFC5565088.1"/>
    </source>
</evidence>
<dbReference type="InterPro" id="IPR002656">
    <property type="entry name" value="Acyl_transf_3_dom"/>
</dbReference>
<comment type="caution">
    <text evidence="3">The sequence shown here is derived from an EMBL/GenBank/DDBJ whole genome shotgun (WGS) entry which is preliminary data.</text>
</comment>
<evidence type="ECO:0000256" key="1">
    <source>
        <dbReference type="SAM" id="Phobius"/>
    </source>
</evidence>
<feature type="domain" description="Acyltransferase 3" evidence="2">
    <location>
        <begin position="6"/>
        <end position="332"/>
    </location>
</feature>
<keyword evidence="1" id="KW-1133">Transmembrane helix</keyword>
<reference evidence="4" key="1">
    <citation type="journal article" date="2019" name="Int. J. Syst. Evol. Microbiol.">
        <title>The Global Catalogue of Microorganisms (GCM) 10K type strain sequencing project: providing services to taxonomists for standard genome sequencing and annotation.</title>
        <authorList>
            <consortium name="The Broad Institute Genomics Platform"/>
            <consortium name="The Broad Institute Genome Sequencing Center for Infectious Disease"/>
            <person name="Wu L."/>
            <person name="Ma J."/>
        </authorList>
    </citation>
    <scope>NUCLEOTIDE SEQUENCE [LARGE SCALE GENOMIC DNA]</scope>
    <source>
        <strain evidence="4">KACC 11588</strain>
    </source>
</reference>
<feature type="transmembrane region" description="Helical" evidence="1">
    <location>
        <begin position="277"/>
        <end position="296"/>
    </location>
</feature>
<name>A0ABW0S856_9RHOB</name>
<protein>
    <submittedName>
        <fullName evidence="3">Acyltransferase family protein</fullName>
        <ecNumber evidence="3">2.3.-.-</ecNumber>
    </submittedName>
</protein>
<keyword evidence="4" id="KW-1185">Reference proteome</keyword>
<feature type="transmembrane region" description="Helical" evidence="1">
    <location>
        <begin position="165"/>
        <end position="184"/>
    </location>
</feature>
<feature type="transmembrane region" description="Helical" evidence="1">
    <location>
        <begin position="316"/>
        <end position="335"/>
    </location>
</feature>
<dbReference type="Proteomes" id="UP001596056">
    <property type="component" value="Unassembled WGS sequence"/>
</dbReference>
<dbReference type="InterPro" id="IPR050879">
    <property type="entry name" value="Acyltransferase_3"/>
</dbReference>
<feature type="transmembrane region" description="Helical" evidence="1">
    <location>
        <begin position="38"/>
        <end position="60"/>
    </location>
</feature>
<dbReference type="GO" id="GO:0016746">
    <property type="term" value="F:acyltransferase activity"/>
    <property type="evidence" value="ECO:0007669"/>
    <property type="project" value="UniProtKB-KW"/>
</dbReference>
<feature type="transmembrane region" description="Helical" evidence="1">
    <location>
        <begin position="12"/>
        <end position="32"/>
    </location>
</feature>
<feature type="transmembrane region" description="Helical" evidence="1">
    <location>
        <begin position="347"/>
        <end position="368"/>
    </location>
</feature>
<feature type="transmembrane region" description="Helical" evidence="1">
    <location>
        <begin position="253"/>
        <end position="270"/>
    </location>
</feature>
<keyword evidence="3" id="KW-0012">Acyltransferase</keyword>
<dbReference type="EMBL" id="JBHSNA010000001">
    <property type="protein sequence ID" value="MFC5565088.1"/>
    <property type="molecule type" value="Genomic_DNA"/>
</dbReference>
<keyword evidence="1" id="KW-0472">Membrane</keyword>
<dbReference type="RefSeq" id="WP_209836914.1">
    <property type="nucleotide sequence ID" value="NZ_JAGGJP010000001.1"/>
</dbReference>